<evidence type="ECO:0000313" key="3">
    <source>
        <dbReference type="EMBL" id="KAJ8060878.1"/>
    </source>
</evidence>
<comment type="caution">
    <text evidence="3">The sequence shown here is derived from an EMBL/GenBank/DDBJ whole genome shotgun (WGS) entry which is preliminary data.</text>
</comment>
<dbReference type="OrthoDB" id="3544288at2759"/>
<dbReference type="EMBL" id="JAPEIS010000012">
    <property type="protein sequence ID" value="KAJ8060878.1"/>
    <property type="molecule type" value="Genomic_DNA"/>
</dbReference>
<organism evidence="3 4">
    <name type="scientific">Sclerotinia nivalis</name>
    <dbReference type="NCBI Taxonomy" id="352851"/>
    <lineage>
        <taxon>Eukaryota</taxon>
        <taxon>Fungi</taxon>
        <taxon>Dikarya</taxon>
        <taxon>Ascomycota</taxon>
        <taxon>Pezizomycotina</taxon>
        <taxon>Leotiomycetes</taxon>
        <taxon>Helotiales</taxon>
        <taxon>Sclerotiniaceae</taxon>
        <taxon>Sclerotinia</taxon>
    </lineage>
</organism>
<evidence type="ECO:0000259" key="2">
    <source>
        <dbReference type="PROSITE" id="PS50157"/>
    </source>
</evidence>
<keyword evidence="1" id="KW-0862">Zinc</keyword>
<dbReference type="Proteomes" id="UP001152300">
    <property type="component" value="Unassembled WGS sequence"/>
</dbReference>
<reference evidence="3" key="1">
    <citation type="submission" date="2022-11" db="EMBL/GenBank/DDBJ databases">
        <title>Genome Resource of Sclerotinia nivalis Strain SnTB1, a Plant Pathogen Isolated from American Ginseng.</title>
        <authorList>
            <person name="Fan S."/>
        </authorList>
    </citation>
    <scope>NUCLEOTIDE SEQUENCE</scope>
    <source>
        <strain evidence="3">SnTB1</strain>
    </source>
</reference>
<protein>
    <recommendedName>
        <fullName evidence="2">C2H2-type domain-containing protein</fullName>
    </recommendedName>
</protein>
<dbReference type="GO" id="GO:0008270">
    <property type="term" value="F:zinc ion binding"/>
    <property type="evidence" value="ECO:0007669"/>
    <property type="project" value="UniProtKB-KW"/>
</dbReference>
<sequence>MASSPDAAACTECSKTFDGARQLDSHIRTVHKDEEECSICHAMVKDLVQHKRRVHRESSRTTKRTSRCQYCDKSFVQIVRHRCKKNVGRSPIQPIIPAPAPAVADIKSSQSSSFTVCLNDVPSPAFYPLPYSFDDRAISPLSLCSAAQLHQFSLFNPPAENDSGFRHPDDQQATPSQMLSQVRSEEMDTMSSAINQSTPFDPISVSPEIASGYPYRLESTLALPLDAISYYQDSGAVLATGATSSAAIPDHNIPIPTIEPPDADHPFAEDFNVVDSGVDALEFEDLMNWEIFGLGWSPGSI</sequence>
<keyword evidence="1" id="KW-0863">Zinc-finger</keyword>
<feature type="domain" description="C2H2-type" evidence="2">
    <location>
        <begin position="8"/>
        <end position="36"/>
    </location>
</feature>
<dbReference type="AlphaFoldDB" id="A0A9X0AET8"/>
<dbReference type="SMART" id="SM00355">
    <property type="entry name" value="ZnF_C2H2"/>
    <property type="match status" value="2"/>
</dbReference>
<proteinExistence type="predicted"/>
<dbReference type="PROSITE" id="PS50157">
    <property type="entry name" value="ZINC_FINGER_C2H2_2"/>
    <property type="match status" value="1"/>
</dbReference>
<evidence type="ECO:0000256" key="1">
    <source>
        <dbReference type="PROSITE-ProRule" id="PRU00042"/>
    </source>
</evidence>
<accession>A0A9X0AET8</accession>
<evidence type="ECO:0000313" key="4">
    <source>
        <dbReference type="Proteomes" id="UP001152300"/>
    </source>
</evidence>
<keyword evidence="4" id="KW-1185">Reference proteome</keyword>
<dbReference type="InterPro" id="IPR013087">
    <property type="entry name" value="Znf_C2H2_type"/>
</dbReference>
<gene>
    <name evidence="3" type="ORF">OCU04_009959</name>
</gene>
<dbReference type="PROSITE" id="PS00028">
    <property type="entry name" value="ZINC_FINGER_C2H2_1"/>
    <property type="match status" value="1"/>
</dbReference>
<keyword evidence="1" id="KW-0479">Metal-binding</keyword>
<name>A0A9X0AET8_9HELO</name>